<feature type="domain" description="MIF4G" evidence="4">
    <location>
        <begin position="54"/>
        <end position="268"/>
    </location>
</feature>
<dbReference type="AlphaFoldDB" id="A0A1E7ETQ1"/>
<organism evidence="5 6">
    <name type="scientific">Fragilariopsis cylindrus CCMP1102</name>
    <dbReference type="NCBI Taxonomy" id="635003"/>
    <lineage>
        <taxon>Eukaryota</taxon>
        <taxon>Sar</taxon>
        <taxon>Stramenopiles</taxon>
        <taxon>Ochrophyta</taxon>
        <taxon>Bacillariophyta</taxon>
        <taxon>Bacillariophyceae</taxon>
        <taxon>Bacillariophycidae</taxon>
        <taxon>Bacillariales</taxon>
        <taxon>Bacillariaceae</taxon>
        <taxon>Fragilariopsis</taxon>
    </lineage>
</organism>
<evidence type="ECO:0000256" key="3">
    <source>
        <dbReference type="ARBA" id="ARBA00022917"/>
    </source>
</evidence>
<sequence>KSKVKDTAPPLEECKPLEVNEETRWKSKTMKSSLSSTNLAQTETDVVDSPEAAAVKALLILNKISWTTMDRMTAMLMEQTNLVENAEIRKEIISILIGKAQTEQHFGPMYAQLCSIISKEFKPFKKELLHQCQGEFETDTAEKIAIATKTDDGASMEPEEIEYHSMLIRKAYVGHIKFLGELYLRDVVKLSVMTYCLDELLKEETNEENLECFAHLMSTMGEKLVEHSKKKNNKPFDWGSVIKLQNSSKISNRIKFLLQDLLELKDRGWITRRKIETAKSIADLHKEL</sequence>
<dbReference type="GO" id="GO:0003743">
    <property type="term" value="F:translation initiation factor activity"/>
    <property type="evidence" value="ECO:0007669"/>
    <property type="project" value="UniProtKB-KW"/>
</dbReference>
<feature type="non-terminal residue" evidence="5">
    <location>
        <position position="288"/>
    </location>
</feature>
<gene>
    <name evidence="5" type="ORF">FRACYDRAFT_150796</name>
</gene>
<dbReference type="EMBL" id="KV784378">
    <property type="protein sequence ID" value="OEU08933.1"/>
    <property type="molecule type" value="Genomic_DNA"/>
</dbReference>
<keyword evidence="2" id="KW-0396">Initiation factor</keyword>
<comment type="similarity">
    <text evidence="1">Belongs to the eukaryotic initiation factor 4G family.</text>
</comment>
<dbReference type="InParanoid" id="A0A1E7ETQ1"/>
<evidence type="ECO:0000313" key="6">
    <source>
        <dbReference type="Proteomes" id="UP000095751"/>
    </source>
</evidence>
<name>A0A1E7ETQ1_9STRA</name>
<dbReference type="Gene3D" id="1.25.40.180">
    <property type="match status" value="1"/>
</dbReference>
<dbReference type="Pfam" id="PF02854">
    <property type="entry name" value="MIF4G"/>
    <property type="match status" value="1"/>
</dbReference>
<feature type="non-terminal residue" evidence="5">
    <location>
        <position position="1"/>
    </location>
</feature>
<dbReference type="GO" id="GO:0016281">
    <property type="term" value="C:eukaryotic translation initiation factor 4F complex"/>
    <property type="evidence" value="ECO:0007669"/>
    <property type="project" value="TreeGrafter"/>
</dbReference>
<evidence type="ECO:0000259" key="4">
    <source>
        <dbReference type="SMART" id="SM00543"/>
    </source>
</evidence>
<dbReference type="PANTHER" id="PTHR23253">
    <property type="entry name" value="EUKARYOTIC TRANSLATION INITIATION FACTOR 4 GAMMA"/>
    <property type="match status" value="1"/>
</dbReference>
<dbReference type="InterPro" id="IPR003890">
    <property type="entry name" value="MIF4G-like_typ-3"/>
</dbReference>
<dbReference type="SMART" id="SM00543">
    <property type="entry name" value="MIF4G"/>
    <property type="match status" value="1"/>
</dbReference>
<dbReference type="OrthoDB" id="44259at2759"/>
<evidence type="ECO:0000256" key="2">
    <source>
        <dbReference type="ARBA" id="ARBA00022540"/>
    </source>
</evidence>
<dbReference type="PANTHER" id="PTHR23253:SF9">
    <property type="entry name" value="EUKARYOTIC TRANSLATION INITIATION FACTOR 4 GAMMA 2"/>
    <property type="match status" value="1"/>
</dbReference>
<evidence type="ECO:0000313" key="5">
    <source>
        <dbReference type="EMBL" id="OEU08933.1"/>
    </source>
</evidence>
<protein>
    <submittedName>
        <fullName evidence="5">ARM repeat-containing protein</fullName>
    </submittedName>
</protein>
<proteinExistence type="inferred from homology"/>
<reference evidence="5 6" key="1">
    <citation type="submission" date="2016-09" db="EMBL/GenBank/DDBJ databases">
        <title>Extensive genetic diversity and differential bi-allelic expression allows diatom success in the polar Southern Ocean.</title>
        <authorList>
            <consortium name="DOE Joint Genome Institute"/>
            <person name="Mock T."/>
            <person name="Otillar R.P."/>
            <person name="Strauss J."/>
            <person name="Dupont C."/>
            <person name="Frickenhaus S."/>
            <person name="Maumus F."/>
            <person name="Mcmullan M."/>
            <person name="Sanges R."/>
            <person name="Schmutz J."/>
            <person name="Toseland A."/>
            <person name="Valas R."/>
            <person name="Veluchamy A."/>
            <person name="Ward B.J."/>
            <person name="Allen A."/>
            <person name="Barry K."/>
            <person name="Falciatore A."/>
            <person name="Ferrante M."/>
            <person name="Fortunato A.E."/>
            <person name="Gloeckner G."/>
            <person name="Gruber A."/>
            <person name="Hipkin R."/>
            <person name="Janech M."/>
            <person name="Kroth P."/>
            <person name="Leese F."/>
            <person name="Lindquist E."/>
            <person name="Lyon B.R."/>
            <person name="Martin J."/>
            <person name="Mayer C."/>
            <person name="Parker M."/>
            <person name="Quesneville H."/>
            <person name="Raymond J."/>
            <person name="Uhlig C."/>
            <person name="Valentin K.U."/>
            <person name="Worden A.Z."/>
            <person name="Armbrust E.V."/>
            <person name="Bowler C."/>
            <person name="Green B."/>
            <person name="Moulton V."/>
            <person name="Van Oosterhout C."/>
            <person name="Grigoriev I."/>
        </authorList>
    </citation>
    <scope>NUCLEOTIDE SEQUENCE [LARGE SCALE GENOMIC DNA]</scope>
    <source>
        <strain evidence="5 6">CCMP1102</strain>
    </source>
</reference>
<dbReference type="Proteomes" id="UP000095751">
    <property type="component" value="Unassembled WGS sequence"/>
</dbReference>
<dbReference type="InterPro" id="IPR016024">
    <property type="entry name" value="ARM-type_fold"/>
</dbReference>
<dbReference type="KEGG" id="fcy:FRACYDRAFT_150796"/>
<dbReference type="SUPFAM" id="SSF48371">
    <property type="entry name" value="ARM repeat"/>
    <property type="match status" value="1"/>
</dbReference>
<dbReference type="GO" id="GO:0003729">
    <property type="term" value="F:mRNA binding"/>
    <property type="evidence" value="ECO:0007669"/>
    <property type="project" value="TreeGrafter"/>
</dbReference>
<keyword evidence="6" id="KW-1185">Reference proteome</keyword>
<evidence type="ECO:0000256" key="1">
    <source>
        <dbReference type="ARBA" id="ARBA00005775"/>
    </source>
</evidence>
<accession>A0A1E7ETQ1</accession>
<keyword evidence="3" id="KW-0648">Protein biosynthesis</keyword>